<dbReference type="Proteomes" id="UP000302139">
    <property type="component" value="Unassembled WGS sequence"/>
</dbReference>
<dbReference type="EMBL" id="BJHX01000002">
    <property type="protein sequence ID" value="GDY69793.1"/>
    <property type="molecule type" value="Genomic_DNA"/>
</dbReference>
<protein>
    <submittedName>
        <fullName evidence="1">Uncharacterized protein</fullName>
    </submittedName>
</protein>
<proteinExistence type="predicted"/>
<dbReference type="AlphaFoldDB" id="A0A4D4MD39"/>
<evidence type="ECO:0000313" key="2">
    <source>
        <dbReference type="Proteomes" id="UP000302139"/>
    </source>
</evidence>
<accession>A0A4D4MD39</accession>
<name>A0A4D4MD39_STRAX</name>
<gene>
    <name evidence="1" type="ORF">SAV14893_091860</name>
</gene>
<reference evidence="1 2" key="1">
    <citation type="submission" date="2019-04" db="EMBL/GenBank/DDBJ databases">
        <title>Draft genome sequences of Streptomyces avermitilis NBRC 14893.</title>
        <authorList>
            <person name="Komaki H."/>
            <person name="Tamura T."/>
            <person name="Hosoyama A."/>
        </authorList>
    </citation>
    <scope>NUCLEOTIDE SEQUENCE [LARGE SCALE GENOMIC DNA]</scope>
    <source>
        <strain evidence="1 2">NBRC 14893</strain>
    </source>
</reference>
<evidence type="ECO:0000313" key="1">
    <source>
        <dbReference type="EMBL" id="GDY69793.1"/>
    </source>
</evidence>
<sequence>MLAGVSPVGAGAVRVELGGLRQQGDACPAGVVDEFAGHLAAEERGEVPGAGRDGVEQGVPLGVGEDGQVDRAAVGARAAALDWGLDLAGATVVGPTIPWRA</sequence>
<organism evidence="1 2">
    <name type="scientific">Streptomyces avermitilis</name>
    <dbReference type="NCBI Taxonomy" id="33903"/>
    <lineage>
        <taxon>Bacteria</taxon>
        <taxon>Bacillati</taxon>
        <taxon>Actinomycetota</taxon>
        <taxon>Actinomycetes</taxon>
        <taxon>Kitasatosporales</taxon>
        <taxon>Streptomycetaceae</taxon>
        <taxon>Streptomyces</taxon>
    </lineage>
</organism>
<comment type="caution">
    <text evidence="1">The sequence shown here is derived from an EMBL/GenBank/DDBJ whole genome shotgun (WGS) entry which is preliminary data.</text>
</comment>